<dbReference type="EMBL" id="SNRY01000964">
    <property type="protein sequence ID" value="KAA6334760.1"/>
    <property type="molecule type" value="Genomic_DNA"/>
</dbReference>
<dbReference type="Gene3D" id="1.10.150.130">
    <property type="match status" value="1"/>
</dbReference>
<organism evidence="6">
    <name type="scientific">termite gut metagenome</name>
    <dbReference type="NCBI Taxonomy" id="433724"/>
    <lineage>
        <taxon>unclassified sequences</taxon>
        <taxon>metagenomes</taxon>
        <taxon>organismal metagenomes</taxon>
    </lineage>
</organism>
<dbReference type="InterPro" id="IPR050090">
    <property type="entry name" value="Tyrosine_recombinase_XerCD"/>
</dbReference>
<dbReference type="InterPro" id="IPR013762">
    <property type="entry name" value="Integrase-like_cat_sf"/>
</dbReference>
<dbReference type="SUPFAM" id="SSF56349">
    <property type="entry name" value="DNA breaking-rejoining enzymes"/>
    <property type="match status" value="1"/>
</dbReference>
<accession>A0A5J4RNS6</accession>
<evidence type="ECO:0000313" key="6">
    <source>
        <dbReference type="EMBL" id="KAA6334760.1"/>
    </source>
</evidence>
<feature type="domain" description="Tyr recombinase" evidence="4">
    <location>
        <begin position="226"/>
        <end position="382"/>
    </location>
</feature>
<feature type="domain" description="Phage integrase SAM-like" evidence="5">
    <location>
        <begin position="95"/>
        <end position="186"/>
    </location>
</feature>
<evidence type="ECO:0000259" key="5">
    <source>
        <dbReference type="Pfam" id="PF13102"/>
    </source>
</evidence>
<evidence type="ECO:0000256" key="1">
    <source>
        <dbReference type="ARBA" id="ARBA00008857"/>
    </source>
</evidence>
<dbReference type="PANTHER" id="PTHR30349:SF64">
    <property type="entry name" value="PROPHAGE INTEGRASE INTD-RELATED"/>
    <property type="match status" value="1"/>
</dbReference>
<evidence type="ECO:0000256" key="3">
    <source>
        <dbReference type="ARBA" id="ARBA00023172"/>
    </source>
</evidence>
<dbReference type="Pfam" id="PF13102">
    <property type="entry name" value="Phage_int_SAM_5"/>
    <property type="match status" value="1"/>
</dbReference>
<protein>
    <submittedName>
        <fullName evidence="6">Tyrosine recombinase XerC</fullName>
    </submittedName>
</protein>
<reference evidence="6" key="1">
    <citation type="submission" date="2019-03" db="EMBL/GenBank/DDBJ databases">
        <title>Single cell metagenomics reveals metabolic interactions within the superorganism composed of flagellate Streblomastix strix and complex community of Bacteroidetes bacteria on its surface.</title>
        <authorList>
            <person name="Treitli S.C."/>
            <person name="Kolisko M."/>
            <person name="Husnik F."/>
            <person name="Keeling P."/>
            <person name="Hampl V."/>
        </authorList>
    </citation>
    <scope>NUCLEOTIDE SEQUENCE</scope>
    <source>
        <strain evidence="6">STM</strain>
    </source>
</reference>
<dbReference type="Pfam" id="PF00589">
    <property type="entry name" value="Phage_integrase"/>
    <property type="match status" value="1"/>
</dbReference>
<dbReference type="GO" id="GO:0003677">
    <property type="term" value="F:DNA binding"/>
    <property type="evidence" value="ECO:0007669"/>
    <property type="project" value="UniProtKB-KW"/>
</dbReference>
<dbReference type="Gene3D" id="1.10.443.10">
    <property type="entry name" value="Intergrase catalytic core"/>
    <property type="match status" value="1"/>
</dbReference>
<comment type="caution">
    <text evidence="6">The sequence shown here is derived from an EMBL/GenBank/DDBJ whole genome shotgun (WGS) entry which is preliminary data.</text>
</comment>
<dbReference type="InterPro" id="IPR010998">
    <property type="entry name" value="Integrase_recombinase_N"/>
</dbReference>
<sequence length="391" mass="45991">MRVTYNANRIDIPLPFWVDASFWDEKEERAKKGFYNKGITTKDINRAIDEYKNCINEVFAKYEYEKIIPAPGDALKLFNELAGRKQPNEEENKDVFIFFDEFLSEGSTYWTDGTYRRLKSTKKHLTDFNPELTFGELTKNKLSEYVLFLREKNGLRNSTLKKEFSLLVWFLNWAVEKKYCANLEYQSFNPKLKIIKEKKVIFLTWKELMTLYNLEIPKSKNYLEKVRDVFCFCCFTSLRYSDVYNLKRTNITETTIDVITVKTIERIVIDLNKYSKSILEKYKGNDFTDEKALPVISNQKMNDYLKELGELAGLDSRESITYYKGSERIEEVYKKYELLTTHCGRRTFICNALAMGIPAHIVMKWTGHSDYNAMKPYIGVADEIKSELSSQ</sequence>
<evidence type="ECO:0000256" key="2">
    <source>
        <dbReference type="ARBA" id="ARBA00023125"/>
    </source>
</evidence>
<dbReference type="InterPro" id="IPR011010">
    <property type="entry name" value="DNA_brk_join_enz"/>
</dbReference>
<keyword evidence="2" id="KW-0238">DNA-binding</keyword>
<evidence type="ECO:0000259" key="4">
    <source>
        <dbReference type="Pfam" id="PF00589"/>
    </source>
</evidence>
<dbReference type="PANTHER" id="PTHR30349">
    <property type="entry name" value="PHAGE INTEGRASE-RELATED"/>
    <property type="match status" value="1"/>
</dbReference>
<name>A0A5J4RNS6_9ZZZZ</name>
<dbReference type="InterPro" id="IPR002104">
    <property type="entry name" value="Integrase_catalytic"/>
</dbReference>
<dbReference type="AlphaFoldDB" id="A0A5J4RNS6"/>
<keyword evidence="3" id="KW-0233">DNA recombination</keyword>
<dbReference type="CDD" id="cd01185">
    <property type="entry name" value="INTN1_C_like"/>
    <property type="match status" value="1"/>
</dbReference>
<comment type="similarity">
    <text evidence="1">Belongs to the 'phage' integrase family.</text>
</comment>
<proteinExistence type="inferred from homology"/>
<dbReference type="GO" id="GO:0006310">
    <property type="term" value="P:DNA recombination"/>
    <property type="evidence" value="ECO:0007669"/>
    <property type="project" value="UniProtKB-KW"/>
</dbReference>
<dbReference type="InterPro" id="IPR025269">
    <property type="entry name" value="SAM-like_dom"/>
</dbReference>
<dbReference type="GO" id="GO:0015074">
    <property type="term" value="P:DNA integration"/>
    <property type="evidence" value="ECO:0007669"/>
    <property type="project" value="InterPro"/>
</dbReference>
<gene>
    <name evidence="6" type="ORF">EZS27_016966</name>
</gene>